<feature type="region of interest" description="Disordered" evidence="1">
    <location>
        <begin position="334"/>
        <end position="383"/>
    </location>
</feature>
<dbReference type="AlphaFoldDB" id="A0AAD7TNK8"/>
<feature type="region of interest" description="Disordered" evidence="1">
    <location>
        <begin position="1"/>
        <end position="20"/>
    </location>
</feature>
<feature type="compositionally biased region" description="Basic and acidic residues" evidence="1">
    <location>
        <begin position="339"/>
        <end position="351"/>
    </location>
</feature>
<sequence>MIRVLPVQAMPDPKDKKAPNFKRDNVHDFVESLELLALLVDEHVFSGTNWEAAKKRLVTLYESQTKKYKPTVEKLRHFVVEEQKKSSEERKKQNKKLSRTDPPSMDEAWKAAHDYFDTNDINRITRKSRSESESDSSTDKKKKKGKSKKKRATKKYKKSKKKGKAKKSSDVDDKIQQLTDRLQGLATLMEKGVQAQRFGSPSLQPSSSSQVPFFPSQQPATVPSNVYTNALGTQENKKCFMCGKTEGVDLDHRFGFKLVWADGKLLPQFTGLGQGGLAAYLRNELAQRAWTRDPPPHQQASCMSLGLCRDDVPIFSYEDSGEVVPSQNVFSFPATTRAKSREQKGTKENESSKAINSTVPDKIAGKQPHAAVLPPHVANTEDG</sequence>
<dbReference type="InterPro" id="IPR025165">
    <property type="entry name" value="DUF4100"/>
</dbReference>
<dbReference type="Pfam" id="PF13352">
    <property type="entry name" value="DUF4100"/>
    <property type="match status" value="1"/>
</dbReference>
<feature type="compositionally biased region" description="Low complexity" evidence="1">
    <location>
        <begin position="200"/>
        <end position="219"/>
    </location>
</feature>
<feature type="region of interest" description="Disordered" evidence="1">
    <location>
        <begin position="120"/>
        <end position="175"/>
    </location>
</feature>
<evidence type="ECO:0000259" key="2">
    <source>
        <dbReference type="Pfam" id="PF13352"/>
    </source>
</evidence>
<feature type="region of interest" description="Disordered" evidence="1">
    <location>
        <begin position="82"/>
        <end position="106"/>
    </location>
</feature>
<feature type="region of interest" description="Disordered" evidence="1">
    <location>
        <begin position="198"/>
        <end position="219"/>
    </location>
</feature>
<feature type="compositionally biased region" description="Basic residues" evidence="1">
    <location>
        <begin position="140"/>
        <end position="166"/>
    </location>
</feature>
<reference evidence="3" key="1">
    <citation type="submission" date="2022-11" db="EMBL/GenBank/DDBJ databases">
        <title>Genome Sequence of Cubamyces cubensis.</title>
        <authorList>
            <person name="Buettner E."/>
        </authorList>
    </citation>
    <scope>NUCLEOTIDE SEQUENCE</scope>
    <source>
        <strain evidence="3">MPL-01</strain>
    </source>
</reference>
<evidence type="ECO:0000313" key="4">
    <source>
        <dbReference type="Proteomes" id="UP001215151"/>
    </source>
</evidence>
<gene>
    <name evidence="3" type="ORF">ONZ51_g8250</name>
</gene>
<name>A0AAD7TNK8_9APHY</name>
<protein>
    <recommendedName>
        <fullName evidence="2">DUF4100 domain-containing protein</fullName>
    </recommendedName>
</protein>
<keyword evidence="4" id="KW-1185">Reference proteome</keyword>
<proteinExistence type="predicted"/>
<feature type="domain" description="DUF4100" evidence="2">
    <location>
        <begin position="257"/>
        <end position="383"/>
    </location>
</feature>
<feature type="compositionally biased region" description="Basic and acidic residues" evidence="1">
    <location>
        <begin position="82"/>
        <end position="91"/>
    </location>
</feature>
<dbReference type="Proteomes" id="UP001215151">
    <property type="component" value="Unassembled WGS sequence"/>
</dbReference>
<evidence type="ECO:0000256" key="1">
    <source>
        <dbReference type="SAM" id="MobiDB-lite"/>
    </source>
</evidence>
<evidence type="ECO:0000313" key="3">
    <source>
        <dbReference type="EMBL" id="KAJ8472843.1"/>
    </source>
</evidence>
<organism evidence="3 4">
    <name type="scientific">Trametes cubensis</name>
    <dbReference type="NCBI Taxonomy" id="1111947"/>
    <lineage>
        <taxon>Eukaryota</taxon>
        <taxon>Fungi</taxon>
        <taxon>Dikarya</taxon>
        <taxon>Basidiomycota</taxon>
        <taxon>Agaricomycotina</taxon>
        <taxon>Agaricomycetes</taxon>
        <taxon>Polyporales</taxon>
        <taxon>Polyporaceae</taxon>
        <taxon>Trametes</taxon>
    </lineage>
</organism>
<comment type="caution">
    <text evidence="3">The sequence shown here is derived from an EMBL/GenBank/DDBJ whole genome shotgun (WGS) entry which is preliminary data.</text>
</comment>
<accession>A0AAD7TNK8</accession>
<dbReference type="EMBL" id="JAPEVG010000244">
    <property type="protein sequence ID" value="KAJ8472843.1"/>
    <property type="molecule type" value="Genomic_DNA"/>
</dbReference>